<gene>
    <name evidence="2" type="ORF">ACFSKL_04125</name>
</gene>
<reference evidence="3" key="1">
    <citation type="journal article" date="2019" name="Int. J. Syst. Evol. Microbiol.">
        <title>The Global Catalogue of Microorganisms (GCM) 10K type strain sequencing project: providing services to taxonomists for standard genome sequencing and annotation.</title>
        <authorList>
            <consortium name="The Broad Institute Genomics Platform"/>
            <consortium name="The Broad Institute Genome Sequencing Center for Infectious Disease"/>
            <person name="Wu L."/>
            <person name="Ma J."/>
        </authorList>
    </citation>
    <scope>NUCLEOTIDE SEQUENCE [LARGE SCALE GENOMIC DNA]</scope>
    <source>
        <strain evidence="3">CGMCC 1.15180</strain>
    </source>
</reference>
<sequence length="216" mass="24675">MKAKIPFIFLGILLYCSVVACQQNNDKYIFFLHNRFLEEHSLEDEHPEYGRAEYLEIISEFKANGFKVISEQRNGNVNAREYATGIVDQIDSLIKNGTEPNKITIVGTSKGGYIAQYVSTLANNPGLNFVFVASFMDSDIQNIPEINYCGNILTIYEKSDPFGVSAMERKETSTCKIKHFKEIELNTEMGHGFLFKPMKEWIEPTIKWANENYTAE</sequence>
<proteinExistence type="predicted"/>
<comment type="caution">
    <text evidence="2">The sequence shown here is derived from an EMBL/GenBank/DDBJ whole genome shotgun (WGS) entry which is preliminary data.</text>
</comment>
<dbReference type="GO" id="GO:0016787">
    <property type="term" value="F:hydrolase activity"/>
    <property type="evidence" value="ECO:0007669"/>
    <property type="project" value="UniProtKB-KW"/>
</dbReference>
<evidence type="ECO:0000313" key="2">
    <source>
        <dbReference type="EMBL" id="MFD2033964.1"/>
    </source>
</evidence>
<keyword evidence="2" id="KW-0378">Hydrolase</keyword>
<feature type="chain" id="PRO_5047109014" evidence="1">
    <location>
        <begin position="21"/>
        <end position="216"/>
    </location>
</feature>
<organism evidence="2 3">
    <name type="scientific">Belliella marina</name>
    <dbReference type="NCBI Taxonomy" id="1644146"/>
    <lineage>
        <taxon>Bacteria</taxon>
        <taxon>Pseudomonadati</taxon>
        <taxon>Bacteroidota</taxon>
        <taxon>Cytophagia</taxon>
        <taxon>Cytophagales</taxon>
        <taxon>Cyclobacteriaceae</taxon>
        <taxon>Belliella</taxon>
    </lineage>
</organism>
<dbReference type="RefSeq" id="WP_376883744.1">
    <property type="nucleotide sequence ID" value="NZ_JBHUHR010000013.1"/>
</dbReference>
<keyword evidence="3" id="KW-1185">Reference proteome</keyword>
<accession>A0ABW4VH41</accession>
<evidence type="ECO:0000256" key="1">
    <source>
        <dbReference type="SAM" id="SignalP"/>
    </source>
</evidence>
<dbReference type="Proteomes" id="UP001597361">
    <property type="component" value="Unassembled WGS sequence"/>
</dbReference>
<evidence type="ECO:0000313" key="3">
    <source>
        <dbReference type="Proteomes" id="UP001597361"/>
    </source>
</evidence>
<dbReference type="PROSITE" id="PS51257">
    <property type="entry name" value="PROKAR_LIPOPROTEIN"/>
    <property type="match status" value="1"/>
</dbReference>
<dbReference type="SUPFAM" id="SSF53474">
    <property type="entry name" value="alpha/beta-Hydrolases"/>
    <property type="match status" value="1"/>
</dbReference>
<protein>
    <submittedName>
        <fullName evidence="2">Alpha/beta hydrolase</fullName>
    </submittedName>
</protein>
<dbReference type="InterPro" id="IPR029058">
    <property type="entry name" value="AB_hydrolase_fold"/>
</dbReference>
<name>A0ABW4VH41_9BACT</name>
<dbReference type="Gene3D" id="3.40.50.1820">
    <property type="entry name" value="alpha/beta hydrolase"/>
    <property type="match status" value="1"/>
</dbReference>
<keyword evidence="1" id="KW-0732">Signal</keyword>
<feature type="signal peptide" evidence="1">
    <location>
        <begin position="1"/>
        <end position="20"/>
    </location>
</feature>
<dbReference type="EMBL" id="JBHUHR010000013">
    <property type="protein sequence ID" value="MFD2033964.1"/>
    <property type="molecule type" value="Genomic_DNA"/>
</dbReference>